<dbReference type="AlphaFoldDB" id="A0A4Y2B1M6"/>
<keyword evidence="2" id="KW-1185">Reference proteome</keyword>
<organism evidence="1 2">
    <name type="scientific">Araneus ventricosus</name>
    <name type="common">Orbweaver spider</name>
    <name type="synonym">Epeira ventricosa</name>
    <dbReference type="NCBI Taxonomy" id="182803"/>
    <lineage>
        <taxon>Eukaryota</taxon>
        <taxon>Metazoa</taxon>
        <taxon>Ecdysozoa</taxon>
        <taxon>Arthropoda</taxon>
        <taxon>Chelicerata</taxon>
        <taxon>Arachnida</taxon>
        <taxon>Araneae</taxon>
        <taxon>Araneomorphae</taxon>
        <taxon>Entelegynae</taxon>
        <taxon>Araneoidea</taxon>
        <taxon>Araneidae</taxon>
        <taxon>Araneus</taxon>
    </lineage>
</organism>
<evidence type="ECO:0000313" key="2">
    <source>
        <dbReference type="Proteomes" id="UP000499080"/>
    </source>
</evidence>
<accession>A0A4Y2B1M6</accession>
<proteinExistence type="predicted"/>
<name>A0A4Y2B1M6_ARAVE</name>
<dbReference type="EMBL" id="BGPR01000045">
    <property type="protein sequence ID" value="GBL85878.1"/>
    <property type="molecule type" value="Genomic_DNA"/>
</dbReference>
<comment type="caution">
    <text evidence="1">The sequence shown here is derived from an EMBL/GenBank/DDBJ whole genome shotgun (WGS) entry which is preliminary data.</text>
</comment>
<sequence>MSHLCKSLRRNFDQLMQHFCFPNINLTIKMLCYTHLLLLHFLSSPDFSSSQLVAKEFPILYCNVIPNSLSASYPSDRFEALVLNHPVDKRISPYQGTIYVFSSFHY</sequence>
<gene>
    <name evidence="1" type="ORF">AVEN_63199_1</name>
</gene>
<reference evidence="1 2" key="1">
    <citation type="journal article" date="2019" name="Sci. Rep.">
        <title>Orb-weaving spider Araneus ventricosus genome elucidates the spidroin gene catalogue.</title>
        <authorList>
            <person name="Kono N."/>
            <person name="Nakamura H."/>
            <person name="Ohtoshi R."/>
            <person name="Moran D.A.P."/>
            <person name="Shinohara A."/>
            <person name="Yoshida Y."/>
            <person name="Fujiwara M."/>
            <person name="Mori M."/>
            <person name="Tomita M."/>
            <person name="Arakawa K."/>
        </authorList>
    </citation>
    <scope>NUCLEOTIDE SEQUENCE [LARGE SCALE GENOMIC DNA]</scope>
</reference>
<evidence type="ECO:0000313" key="1">
    <source>
        <dbReference type="EMBL" id="GBL85878.1"/>
    </source>
</evidence>
<protein>
    <submittedName>
        <fullName evidence="1">Uncharacterized protein</fullName>
    </submittedName>
</protein>
<dbReference type="Proteomes" id="UP000499080">
    <property type="component" value="Unassembled WGS sequence"/>
</dbReference>